<comment type="pathway">
    <text evidence="2 11">Pyrimidine metabolism; UMP biosynthesis via de novo pathway; orotate from (S)-dihydroorotate (quinone route): step 1/1.</text>
</comment>
<evidence type="ECO:0000256" key="4">
    <source>
        <dbReference type="ARBA" id="ARBA00012791"/>
    </source>
</evidence>
<evidence type="ECO:0000313" key="13">
    <source>
        <dbReference type="EMBL" id="SCU92506.1"/>
    </source>
</evidence>
<comment type="catalytic activity">
    <reaction evidence="10 11">
        <text>(S)-dihydroorotate + a quinone = orotate + a quinol</text>
        <dbReference type="Rhea" id="RHEA:30187"/>
        <dbReference type="ChEBI" id="CHEBI:24646"/>
        <dbReference type="ChEBI" id="CHEBI:30839"/>
        <dbReference type="ChEBI" id="CHEBI:30864"/>
        <dbReference type="ChEBI" id="CHEBI:132124"/>
        <dbReference type="EC" id="1.3.5.2"/>
    </reaction>
</comment>
<evidence type="ECO:0000256" key="8">
    <source>
        <dbReference type="ARBA" id="ARBA00023002"/>
    </source>
</evidence>
<evidence type="ECO:0000256" key="5">
    <source>
        <dbReference type="ARBA" id="ARBA00017599"/>
    </source>
</evidence>
<dbReference type="InterPro" id="IPR001295">
    <property type="entry name" value="Dihydroorotate_DH_CS"/>
</dbReference>
<dbReference type="UniPathway" id="UPA00070">
    <property type="reaction ID" value="UER00946"/>
</dbReference>
<dbReference type="InterPro" id="IPR005719">
    <property type="entry name" value="Dihydroorotate_DH_2"/>
</dbReference>
<dbReference type="NCBIfam" id="NF003645">
    <property type="entry name" value="PRK05286.1-2"/>
    <property type="match status" value="1"/>
</dbReference>
<keyword evidence="11" id="KW-0812">Transmembrane</keyword>
<dbReference type="NCBIfam" id="NF003652">
    <property type="entry name" value="PRK05286.2-5"/>
    <property type="match status" value="1"/>
</dbReference>
<evidence type="ECO:0000313" key="14">
    <source>
        <dbReference type="Proteomes" id="UP000191024"/>
    </source>
</evidence>
<keyword evidence="11" id="KW-0999">Mitochondrion inner membrane</keyword>
<keyword evidence="11" id="KW-1133">Transmembrane helix</keyword>
<keyword evidence="11" id="KW-0496">Mitochondrion</keyword>
<dbReference type="NCBIfam" id="TIGR01036">
    <property type="entry name" value="pyrD_sub2"/>
    <property type="match status" value="1"/>
</dbReference>
<dbReference type="Proteomes" id="UP000191024">
    <property type="component" value="Chromosome E"/>
</dbReference>
<keyword evidence="14" id="KW-1185">Reference proteome</keyword>
<evidence type="ECO:0000256" key="2">
    <source>
        <dbReference type="ARBA" id="ARBA00005161"/>
    </source>
</evidence>
<dbReference type="SUPFAM" id="SSF51395">
    <property type="entry name" value="FMN-linked oxidoreductases"/>
    <property type="match status" value="1"/>
</dbReference>
<dbReference type="PROSITE" id="PS00912">
    <property type="entry name" value="DHODEHASE_2"/>
    <property type="match status" value="1"/>
</dbReference>
<dbReference type="AlphaFoldDB" id="A0A1G4JPL7"/>
<proteinExistence type="inferred from homology"/>
<sequence length="461" mass="50386">MKNNIYLLQAQQSPIMWTVSSLRSCGRLPLQQLTRNANYFTSNSRYPLRSSLGARLVLYTAAVFGGGIAGLYLMNSRSAIHEYLFCPLLRLLTPDAETGHRMGIFFLKHGLVPRQLFDEDDDILRVNVFGTQLNNPIGCAAGLDKDGEAIDGILKSGFAYHEIGSITPLPQPGNPQPRFFRLPQDEAVINRYGFNSSGHEKVFSTVMDRVSNYINSYFKGDDISNLSLHNGKLLAINLGKNKKGDEVEDYLKGVVRFHSVADVLVVNVSSPNTPGLRDLQNESKLTHLLTQVVNKRNSLVKKGNALGSKSHKPPVLVKIAPDLTDPELESIAEAAKKSKVDGIIVSNTTIKRPKTLITADIDLKNQAGGLSGKPLKPLALKALKCIAKHTKDSDLILVGCGGITSGKDAIEFGKAGATFIELYTAFAYKGPGLVAKIKDEITEELKKENKTWMDIIGEGNK</sequence>
<keyword evidence="6 11" id="KW-0285">Flavoprotein</keyword>
<evidence type="ECO:0000256" key="10">
    <source>
        <dbReference type="ARBA" id="ARBA00048639"/>
    </source>
</evidence>
<comment type="cofactor">
    <cofactor evidence="11">
        <name>FMN</name>
        <dbReference type="ChEBI" id="CHEBI:58210"/>
    </cofactor>
    <text evidence="11">Binds 1 FMN per subunit.</text>
</comment>
<name>A0A1G4JPL7_9SACH</name>
<dbReference type="PANTHER" id="PTHR48109:SF4">
    <property type="entry name" value="DIHYDROOROTATE DEHYDROGENASE (QUINONE), MITOCHONDRIAL"/>
    <property type="match status" value="1"/>
</dbReference>
<dbReference type="GO" id="GO:0006207">
    <property type="term" value="P:'de novo' pyrimidine nucleobase biosynthetic process"/>
    <property type="evidence" value="ECO:0007669"/>
    <property type="project" value="InterPro"/>
</dbReference>
<organism evidence="13 14">
    <name type="scientific">Lachancea mirantina</name>
    <dbReference type="NCBI Taxonomy" id="1230905"/>
    <lineage>
        <taxon>Eukaryota</taxon>
        <taxon>Fungi</taxon>
        <taxon>Dikarya</taxon>
        <taxon>Ascomycota</taxon>
        <taxon>Saccharomycotina</taxon>
        <taxon>Saccharomycetes</taxon>
        <taxon>Saccharomycetales</taxon>
        <taxon>Saccharomycetaceae</taxon>
        <taxon>Lachancea</taxon>
    </lineage>
</organism>
<comment type="similarity">
    <text evidence="3 11">Belongs to the dihydroorotate dehydrogenase family. Type 2 subfamily.</text>
</comment>
<feature type="domain" description="Dihydroorotate dehydrogenase catalytic" evidence="12">
    <location>
        <begin position="124"/>
        <end position="445"/>
    </location>
</feature>
<evidence type="ECO:0000256" key="9">
    <source>
        <dbReference type="ARBA" id="ARBA00023136"/>
    </source>
</evidence>
<evidence type="ECO:0000259" key="12">
    <source>
        <dbReference type="Pfam" id="PF01180"/>
    </source>
</evidence>
<accession>A0A1G4JPL7</accession>
<keyword evidence="7 11" id="KW-0288">FMN</keyword>
<dbReference type="Pfam" id="PF01180">
    <property type="entry name" value="DHO_dh"/>
    <property type="match status" value="1"/>
</dbReference>
<evidence type="ECO:0000256" key="6">
    <source>
        <dbReference type="ARBA" id="ARBA00022630"/>
    </source>
</evidence>
<dbReference type="EC" id="1.3.5.2" evidence="4 11"/>
<dbReference type="GO" id="GO:0106430">
    <property type="term" value="F:dihydroorotate dehydrogenase (quinone) activity"/>
    <property type="evidence" value="ECO:0007669"/>
    <property type="project" value="UniProtKB-EC"/>
</dbReference>
<gene>
    <name evidence="13" type="ORF">LAMI_0E10792G</name>
</gene>
<dbReference type="EMBL" id="LT598465">
    <property type="protein sequence ID" value="SCU92506.1"/>
    <property type="molecule type" value="Genomic_DNA"/>
</dbReference>
<keyword evidence="8 11" id="KW-0560">Oxidoreductase</keyword>
<feature type="transmembrane region" description="Helical" evidence="11">
    <location>
        <begin position="56"/>
        <end position="74"/>
    </location>
</feature>
<keyword evidence="9 11" id="KW-0472">Membrane</keyword>
<evidence type="ECO:0000256" key="3">
    <source>
        <dbReference type="ARBA" id="ARBA00005359"/>
    </source>
</evidence>
<dbReference type="PROSITE" id="PS00911">
    <property type="entry name" value="DHODEHASE_1"/>
    <property type="match status" value="1"/>
</dbReference>
<protein>
    <recommendedName>
        <fullName evidence="5 11">Dihydroorotate dehydrogenase (quinone), mitochondrial</fullName>
        <shortName evidence="11">DHOdehase</shortName>
        <ecNumber evidence="4 11">1.3.5.2</ecNumber>
    </recommendedName>
</protein>
<dbReference type="STRING" id="1230905.A0A1G4JPL7"/>
<dbReference type="InterPro" id="IPR013785">
    <property type="entry name" value="Aldolase_TIM"/>
</dbReference>
<dbReference type="OrthoDB" id="14784at2759"/>
<dbReference type="InterPro" id="IPR005720">
    <property type="entry name" value="Dihydroorotate_DH_cat"/>
</dbReference>
<dbReference type="InterPro" id="IPR050074">
    <property type="entry name" value="DHO_dehydrogenase"/>
</dbReference>
<dbReference type="GO" id="GO:0005743">
    <property type="term" value="C:mitochondrial inner membrane"/>
    <property type="evidence" value="ECO:0007669"/>
    <property type="project" value="UniProtKB-SubCell"/>
</dbReference>
<dbReference type="Gene3D" id="3.20.20.70">
    <property type="entry name" value="Aldolase class I"/>
    <property type="match status" value="1"/>
</dbReference>
<evidence type="ECO:0000256" key="1">
    <source>
        <dbReference type="ARBA" id="ARBA00004434"/>
    </source>
</evidence>
<comment type="subcellular location">
    <subcellularLocation>
        <location evidence="1 11">Mitochondrion inner membrane</location>
        <topology evidence="1 11">Single-pass membrane protein</topology>
    </subcellularLocation>
</comment>
<dbReference type="CDD" id="cd04738">
    <property type="entry name" value="DHOD_2_like"/>
    <property type="match status" value="1"/>
</dbReference>
<evidence type="ECO:0000256" key="7">
    <source>
        <dbReference type="ARBA" id="ARBA00022643"/>
    </source>
</evidence>
<dbReference type="GO" id="GO:0044205">
    <property type="term" value="P:'de novo' UMP biosynthetic process"/>
    <property type="evidence" value="ECO:0007669"/>
    <property type="project" value="UniProtKB-UniPathway"/>
</dbReference>
<evidence type="ECO:0000256" key="11">
    <source>
        <dbReference type="RuleBase" id="RU361255"/>
    </source>
</evidence>
<dbReference type="PANTHER" id="PTHR48109">
    <property type="entry name" value="DIHYDROOROTATE DEHYDROGENASE (QUINONE), MITOCHONDRIAL-RELATED"/>
    <property type="match status" value="1"/>
</dbReference>
<reference evidence="13 14" key="1">
    <citation type="submission" date="2016-03" db="EMBL/GenBank/DDBJ databases">
        <authorList>
            <person name="Devillers H."/>
        </authorList>
    </citation>
    <scope>NUCLEOTIDE SEQUENCE [LARGE SCALE GENOMIC DNA]</scope>
    <source>
        <strain evidence="13">CBS 11717</strain>
    </source>
</reference>